<feature type="compositionally biased region" description="Acidic residues" evidence="1">
    <location>
        <begin position="278"/>
        <end position="288"/>
    </location>
</feature>
<evidence type="ECO:0000313" key="3">
    <source>
        <dbReference type="EMBL" id="KAG9255958.1"/>
    </source>
</evidence>
<comment type="caution">
    <text evidence="3">The sequence shown here is derived from an EMBL/GenBank/DDBJ whole genome shotgun (WGS) entry which is preliminary data.</text>
</comment>
<feature type="region of interest" description="Disordered" evidence="1">
    <location>
        <begin position="186"/>
        <end position="213"/>
    </location>
</feature>
<keyword evidence="4" id="KW-1185">Reference proteome</keyword>
<accession>A0A9P8CQS5</accession>
<feature type="region of interest" description="Disordered" evidence="1">
    <location>
        <begin position="249"/>
        <end position="302"/>
    </location>
</feature>
<feature type="domain" description="DNA ligase D 3'-phosphoesterase" evidence="2">
    <location>
        <begin position="106"/>
        <end position="240"/>
    </location>
</feature>
<dbReference type="RefSeq" id="XP_046119882.1">
    <property type="nucleotide sequence ID" value="XM_046260447.1"/>
</dbReference>
<reference evidence="3" key="1">
    <citation type="journal article" date="2021" name="IMA Fungus">
        <title>Genomic characterization of three marine fungi, including Emericellopsis atlantica sp. nov. with signatures of a generalist lifestyle and marine biomass degradation.</title>
        <authorList>
            <person name="Hagestad O.C."/>
            <person name="Hou L."/>
            <person name="Andersen J.H."/>
            <person name="Hansen E.H."/>
            <person name="Altermark B."/>
            <person name="Li C."/>
            <person name="Kuhnert E."/>
            <person name="Cox R.J."/>
            <person name="Crous P.W."/>
            <person name="Spatafora J.W."/>
            <person name="Lail K."/>
            <person name="Amirebrahimi M."/>
            <person name="Lipzen A."/>
            <person name="Pangilinan J."/>
            <person name="Andreopoulos W."/>
            <person name="Hayes R.D."/>
            <person name="Ng V."/>
            <person name="Grigoriev I.V."/>
            <person name="Jackson S.A."/>
            <person name="Sutton T.D.S."/>
            <person name="Dobson A.D.W."/>
            <person name="Rama T."/>
        </authorList>
    </citation>
    <scope>NUCLEOTIDE SEQUENCE</scope>
    <source>
        <strain evidence="3">TS7</strain>
    </source>
</reference>
<organism evidence="3 4">
    <name type="scientific">Emericellopsis atlantica</name>
    <dbReference type="NCBI Taxonomy" id="2614577"/>
    <lineage>
        <taxon>Eukaryota</taxon>
        <taxon>Fungi</taxon>
        <taxon>Dikarya</taxon>
        <taxon>Ascomycota</taxon>
        <taxon>Pezizomycotina</taxon>
        <taxon>Sordariomycetes</taxon>
        <taxon>Hypocreomycetidae</taxon>
        <taxon>Hypocreales</taxon>
        <taxon>Bionectriaceae</taxon>
        <taxon>Emericellopsis</taxon>
    </lineage>
</organism>
<name>A0A9P8CQS5_9HYPO</name>
<protein>
    <submittedName>
        <fullName evidence="3">ABC1 domain-containing protein</fullName>
    </submittedName>
</protein>
<feature type="compositionally biased region" description="Low complexity" evidence="1">
    <location>
        <begin position="196"/>
        <end position="208"/>
    </location>
</feature>
<evidence type="ECO:0000313" key="4">
    <source>
        <dbReference type="Proteomes" id="UP000887229"/>
    </source>
</evidence>
<evidence type="ECO:0000256" key="1">
    <source>
        <dbReference type="SAM" id="MobiDB-lite"/>
    </source>
</evidence>
<proteinExistence type="predicted"/>
<dbReference type="PANTHER" id="PTHR39465:SF1">
    <property type="entry name" value="DNA LIGASE D 3'-PHOSPHOESTERASE DOMAIN-CONTAINING PROTEIN"/>
    <property type="match status" value="1"/>
</dbReference>
<sequence>MSLKRSASPDIIANPFVKKRNLEWTVSVLDNDQPPPPASASPKDQEEPTTAGVESGAESTSNHLEIFSKAIATHARPGIPTLSIESYRSLYTSNAGSPVGAHFVIHQHDHPIAGTHYDLRLQTNETSSVSWAIMYGLPGDVNSTRLNRNATETRIHCLWNHLIETASSQTGSLLIWDTGTYTVLPRRSKHEPRVDPSSPRASPQSPSPHRTQQQLLHEAFQNRKIRLQLHGARLPQSYVINLRLTKSEDEAGRARKPSVRRRRRGDHSKTASRQPVETSDDNDSDSEDGNLVPKGEEAREDISAMEREIREMEDEEVRRTNAYTGAANTIGSVHQRRWYLSLDRRACGFKPGNGRRWVADAVEQESEGEADACRLRYPFYVRGAEAERSIVSGRTGADVLADEGVKDFVQRKGWNAVVT</sequence>
<dbReference type="GeneID" id="70291350"/>
<evidence type="ECO:0000259" key="2">
    <source>
        <dbReference type="Pfam" id="PF13298"/>
    </source>
</evidence>
<dbReference type="Pfam" id="PF13298">
    <property type="entry name" value="LigD_N"/>
    <property type="match status" value="1"/>
</dbReference>
<feature type="compositionally biased region" description="Basic residues" evidence="1">
    <location>
        <begin position="254"/>
        <end position="266"/>
    </location>
</feature>
<gene>
    <name evidence="3" type="ORF">F5Z01DRAFT_529829</name>
</gene>
<dbReference type="InterPro" id="IPR014144">
    <property type="entry name" value="LigD_PE_domain"/>
</dbReference>
<dbReference type="Proteomes" id="UP000887229">
    <property type="component" value="Unassembled WGS sequence"/>
</dbReference>
<dbReference type="AlphaFoldDB" id="A0A9P8CQS5"/>
<dbReference type="EMBL" id="MU251249">
    <property type="protein sequence ID" value="KAG9255958.1"/>
    <property type="molecule type" value="Genomic_DNA"/>
</dbReference>
<dbReference type="PANTHER" id="PTHR39465">
    <property type="entry name" value="DNA LIGASE D, 3'-PHOSPHOESTERASE DOMAIN"/>
    <property type="match status" value="1"/>
</dbReference>
<dbReference type="OrthoDB" id="2588098at2759"/>
<feature type="region of interest" description="Disordered" evidence="1">
    <location>
        <begin position="28"/>
        <end position="59"/>
    </location>
</feature>